<dbReference type="GO" id="GO:0008333">
    <property type="term" value="P:endosome to lysosome transport"/>
    <property type="evidence" value="ECO:0007669"/>
    <property type="project" value="TreeGrafter"/>
</dbReference>
<evidence type="ECO:0000256" key="2">
    <source>
        <dbReference type="ARBA" id="ARBA00023054"/>
    </source>
</evidence>
<dbReference type="InterPro" id="IPR017246">
    <property type="entry name" value="Snapin"/>
</dbReference>
<dbReference type="Proteomes" id="UP001489004">
    <property type="component" value="Unassembled WGS sequence"/>
</dbReference>
<gene>
    <name evidence="4" type="ORF">WJX72_004163</name>
</gene>
<evidence type="ECO:0000313" key="4">
    <source>
        <dbReference type="EMBL" id="KAK9819940.1"/>
    </source>
</evidence>
<accession>A0AAW1QEW5</accession>
<dbReference type="Pfam" id="PF14712">
    <property type="entry name" value="Snapin_Pallidin"/>
    <property type="match status" value="1"/>
</dbReference>
<organism evidence="4 5">
    <name type="scientific">[Myrmecia] bisecta</name>
    <dbReference type="NCBI Taxonomy" id="41462"/>
    <lineage>
        <taxon>Eukaryota</taxon>
        <taxon>Viridiplantae</taxon>
        <taxon>Chlorophyta</taxon>
        <taxon>core chlorophytes</taxon>
        <taxon>Trebouxiophyceae</taxon>
        <taxon>Trebouxiales</taxon>
        <taxon>Trebouxiaceae</taxon>
        <taxon>Myrmecia</taxon>
    </lineage>
</organism>
<dbReference type="GO" id="GO:0007040">
    <property type="term" value="P:lysosome organization"/>
    <property type="evidence" value="ECO:0007669"/>
    <property type="project" value="TreeGrafter"/>
</dbReference>
<dbReference type="AlphaFoldDB" id="A0AAW1QEW5"/>
<dbReference type="GO" id="GO:0006886">
    <property type="term" value="P:intracellular protein transport"/>
    <property type="evidence" value="ECO:0007669"/>
    <property type="project" value="InterPro"/>
</dbReference>
<comment type="similarity">
    <text evidence="1">Belongs to the SNAPIN family.</text>
</comment>
<dbReference type="EMBL" id="JALJOR010000003">
    <property type="protein sequence ID" value="KAK9819940.1"/>
    <property type="molecule type" value="Genomic_DNA"/>
</dbReference>
<dbReference type="GO" id="GO:0000149">
    <property type="term" value="F:SNARE binding"/>
    <property type="evidence" value="ECO:0007669"/>
    <property type="project" value="TreeGrafter"/>
</dbReference>
<dbReference type="InterPro" id="IPR028119">
    <property type="entry name" value="Snapin/Pallidin/Snn1"/>
</dbReference>
<keyword evidence="5" id="KW-1185">Reference proteome</keyword>
<dbReference type="PANTHER" id="PTHR31305">
    <property type="entry name" value="SNARE-ASSOCIATED PROTEIN SNAPIN"/>
    <property type="match status" value="1"/>
</dbReference>
<proteinExistence type="inferred from homology"/>
<dbReference type="GO" id="GO:0032418">
    <property type="term" value="P:lysosome localization"/>
    <property type="evidence" value="ECO:0007669"/>
    <property type="project" value="TreeGrafter"/>
</dbReference>
<sequence>MQREEAAPAGGSFVLVEHLHDLECHRAAVAASQTALVATLDRFTEELHRLQRSLPDQAFAQAAARVPQLQKRVVTASSTIKGIEKRLDRIEQLLSKEAARGS</sequence>
<evidence type="ECO:0000256" key="1">
    <source>
        <dbReference type="ARBA" id="ARBA00006111"/>
    </source>
</evidence>
<evidence type="ECO:0000256" key="3">
    <source>
        <dbReference type="ARBA" id="ARBA00033330"/>
    </source>
</evidence>
<reference evidence="4 5" key="1">
    <citation type="journal article" date="2024" name="Nat. Commun.">
        <title>Phylogenomics reveals the evolutionary origins of lichenization in chlorophyte algae.</title>
        <authorList>
            <person name="Puginier C."/>
            <person name="Libourel C."/>
            <person name="Otte J."/>
            <person name="Skaloud P."/>
            <person name="Haon M."/>
            <person name="Grisel S."/>
            <person name="Petersen M."/>
            <person name="Berrin J.G."/>
            <person name="Delaux P.M."/>
            <person name="Dal Grande F."/>
            <person name="Keller J."/>
        </authorList>
    </citation>
    <scope>NUCLEOTIDE SEQUENCE [LARGE SCALE GENOMIC DNA]</scope>
    <source>
        <strain evidence="4 5">SAG 2043</strain>
    </source>
</reference>
<evidence type="ECO:0000313" key="5">
    <source>
        <dbReference type="Proteomes" id="UP001489004"/>
    </source>
</evidence>
<dbReference type="GO" id="GO:0031083">
    <property type="term" value="C:BLOC-1 complex"/>
    <property type="evidence" value="ECO:0007669"/>
    <property type="project" value="InterPro"/>
</dbReference>
<dbReference type="PANTHER" id="PTHR31305:SF2">
    <property type="entry name" value="SNARE-ASSOCIATED PROTEIN SNAPIN"/>
    <property type="match status" value="1"/>
</dbReference>
<protein>
    <recommendedName>
        <fullName evidence="3">Biogenesis of lysosome-related organelles complex 1 subunit 7</fullName>
    </recommendedName>
</protein>
<keyword evidence="2" id="KW-0175">Coiled coil</keyword>
<dbReference type="GO" id="GO:0099078">
    <property type="term" value="C:BORC complex"/>
    <property type="evidence" value="ECO:0007669"/>
    <property type="project" value="TreeGrafter"/>
</dbReference>
<name>A0AAW1QEW5_9CHLO</name>
<comment type="caution">
    <text evidence="4">The sequence shown here is derived from an EMBL/GenBank/DDBJ whole genome shotgun (WGS) entry which is preliminary data.</text>
</comment>